<evidence type="ECO:0000313" key="9">
    <source>
        <dbReference type="EMBL" id="KAK4126333.1"/>
    </source>
</evidence>
<feature type="region of interest" description="Disordered" evidence="6">
    <location>
        <begin position="838"/>
        <end position="859"/>
    </location>
</feature>
<protein>
    <recommendedName>
        <fullName evidence="5">Spindle pole body component</fullName>
    </recommendedName>
</protein>
<dbReference type="GO" id="GO:0000922">
    <property type="term" value="C:spindle pole"/>
    <property type="evidence" value="ECO:0007669"/>
    <property type="project" value="InterPro"/>
</dbReference>
<dbReference type="RefSeq" id="XP_062650104.1">
    <property type="nucleotide sequence ID" value="XM_062792479.1"/>
</dbReference>
<dbReference type="GO" id="GO:0051225">
    <property type="term" value="P:spindle assembly"/>
    <property type="evidence" value="ECO:0007669"/>
    <property type="project" value="TreeGrafter"/>
</dbReference>
<evidence type="ECO:0000256" key="2">
    <source>
        <dbReference type="ARBA" id="ARBA00022490"/>
    </source>
</evidence>
<feature type="region of interest" description="Disordered" evidence="6">
    <location>
        <begin position="97"/>
        <end position="123"/>
    </location>
</feature>
<reference evidence="9" key="2">
    <citation type="submission" date="2023-05" db="EMBL/GenBank/DDBJ databases">
        <authorList>
            <consortium name="Lawrence Berkeley National Laboratory"/>
            <person name="Steindorff A."/>
            <person name="Hensen N."/>
            <person name="Bonometti L."/>
            <person name="Westerberg I."/>
            <person name="Brannstrom I.O."/>
            <person name="Guillou S."/>
            <person name="Cros-Aarteil S."/>
            <person name="Calhoun S."/>
            <person name="Haridas S."/>
            <person name="Kuo A."/>
            <person name="Mondo S."/>
            <person name="Pangilinan J."/>
            <person name="Riley R."/>
            <person name="Labutti K."/>
            <person name="Andreopoulos B."/>
            <person name="Lipzen A."/>
            <person name="Chen C."/>
            <person name="Yanf M."/>
            <person name="Daum C."/>
            <person name="Ng V."/>
            <person name="Clum A."/>
            <person name="Ohm R."/>
            <person name="Martin F."/>
            <person name="Silar P."/>
            <person name="Natvig D."/>
            <person name="Lalanne C."/>
            <person name="Gautier V."/>
            <person name="Ament-Velasquez S.L."/>
            <person name="Kruys A."/>
            <person name="Hutchinson M.I."/>
            <person name="Powell A.J."/>
            <person name="Barry K."/>
            <person name="Miller A.N."/>
            <person name="Grigoriev I.V."/>
            <person name="Debuchy R."/>
            <person name="Gladieux P."/>
            <person name="Thoren M.H."/>
            <person name="Johannesson H."/>
        </authorList>
    </citation>
    <scope>NUCLEOTIDE SEQUENCE</scope>
    <source>
        <strain evidence="9">CBS 731.68</strain>
    </source>
</reference>
<accession>A0AAN6U4J7</accession>
<comment type="caution">
    <text evidence="9">The sequence shown here is derived from an EMBL/GenBank/DDBJ whole genome shotgun (WGS) entry which is preliminary data.</text>
</comment>
<feature type="compositionally biased region" description="Low complexity" evidence="6">
    <location>
        <begin position="97"/>
        <end position="112"/>
    </location>
</feature>
<feature type="domain" description="Gamma tubulin complex component protein N-terminal" evidence="8">
    <location>
        <begin position="188"/>
        <end position="594"/>
    </location>
</feature>
<dbReference type="Gene3D" id="1.20.120.1900">
    <property type="entry name" value="Gamma-tubulin complex, C-terminal domain"/>
    <property type="match status" value="1"/>
</dbReference>
<dbReference type="EMBL" id="MU853225">
    <property type="protein sequence ID" value="KAK4126333.1"/>
    <property type="molecule type" value="Genomic_DNA"/>
</dbReference>
<evidence type="ECO:0000256" key="5">
    <source>
        <dbReference type="RuleBase" id="RU363050"/>
    </source>
</evidence>
<dbReference type="Proteomes" id="UP001302602">
    <property type="component" value="Unassembled WGS sequence"/>
</dbReference>
<feature type="domain" description="Gamma tubulin complex component C-terminal" evidence="7">
    <location>
        <begin position="599"/>
        <end position="979"/>
    </location>
</feature>
<dbReference type="GO" id="GO:0005816">
    <property type="term" value="C:spindle pole body"/>
    <property type="evidence" value="ECO:0007669"/>
    <property type="project" value="UniProtKB-ARBA"/>
</dbReference>
<dbReference type="Pfam" id="PF04130">
    <property type="entry name" value="GCP_C_terminal"/>
    <property type="match status" value="1"/>
</dbReference>
<dbReference type="GO" id="GO:0000278">
    <property type="term" value="P:mitotic cell cycle"/>
    <property type="evidence" value="ECO:0007669"/>
    <property type="project" value="TreeGrafter"/>
</dbReference>
<evidence type="ECO:0000256" key="1">
    <source>
        <dbReference type="ARBA" id="ARBA00010337"/>
    </source>
</evidence>
<dbReference type="Pfam" id="PF17681">
    <property type="entry name" value="GCP_N_terminal"/>
    <property type="match status" value="1"/>
</dbReference>
<comment type="subcellular location">
    <subcellularLocation>
        <location evidence="5">Cytoplasm</location>
        <location evidence="5">Cytoskeleton</location>
        <location evidence="5">Microtubule organizing center</location>
    </subcellularLocation>
</comment>
<evidence type="ECO:0000256" key="6">
    <source>
        <dbReference type="SAM" id="MobiDB-lite"/>
    </source>
</evidence>
<comment type="similarity">
    <text evidence="1 5">Belongs to the TUBGCP family.</text>
</comment>
<dbReference type="GO" id="GO:0043015">
    <property type="term" value="F:gamma-tubulin binding"/>
    <property type="evidence" value="ECO:0007669"/>
    <property type="project" value="InterPro"/>
</dbReference>
<evidence type="ECO:0000259" key="8">
    <source>
        <dbReference type="Pfam" id="PF17681"/>
    </source>
</evidence>
<keyword evidence="4 5" id="KW-0206">Cytoskeleton</keyword>
<dbReference type="InterPro" id="IPR041470">
    <property type="entry name" value="GCP_N"/>
</dbReference>
<evidence type="ECO:0000256" key="4">
    <source>
        <dbReference type="ARBA" id="ARBA00023212"/>
    </source>
</evidence>
<evidence type="ECO:0000313" key="10">
    <source>
        <dbReference type="Proteomes" id="UP001302602"/>
    </source>
</evidence>
<name>A0AAN6U4J7_9PEZI</name>
<reference evidence="9" key="1">
    <citation type="journal article" date="2023" name="Mol. Phylogenet. Evol.">
        <title>Genome-scale phylogeny and comparative genomics of the fungal order Sordariales.</title>
        <authorList>
            <person name="Hensen N."/>
            <person name="Bonometti L."/>
            <person name="Westerberg I."/>
            <person name="Brannstrom I.O."/>
            <person name="Guillou S."/>
            <person name="Cros-Aarteil S."/>
            <person name="Calhoun S."/>
            <person name="Haridas S."/>
            <person name="Kuo A."/>
            <person name="Mondo S."/>
            <person name="Pangilinan J."/>
            <person name="Riley R."/>
            <person name="LaButti K."/>
            <person name="Andreopoulos B."/>
            <person name="Lipzen A."/>
            <person name="Chen C."/>
            <person name="Yan M."/>
            <person name="Daum C."/>
            <person name="Ng V."/>
            <person name="Clum A."/>
            <person name="Steindorff A."/>
            <person name="Ohm R.A."/>
            <person name="Martin F."/>
            <person name="Silar P."/>
            <person name="Natvig D.O."/>
            <person name="Lalanne C."/>
            <person name="Gautier V."/>
            <person name="Ament-Velasquez S.L."/>
            <person name="Kruys A."/>
            <person name="Hutchinson M.I."/>
            <person name="Powell A.J."/>
            <person name="Barry K."/>
            <person name="Miller A.N."/>
            <person name="Grigoriev I.V."/>
            <person name="Debuchy R."/>
            <person name="Gladieux P."/>
            <person name="Hiltunen Thoren M."/>
            <person name="Johannesson H."/>
        </authorList>
    </citation>
    <scope>NUCLEOTIDE SEQUENCE</scope>
    <source>
        <strain evidence="9">CBS 731.68</strain>
    </source>
</reference>
<dbReference type="GO" id="GO:0051011">
    <property type="term" value="F:microtubule minus-end binding"/>
    <property type="evidence" value="ECO:0007669"/>
    <property type="project" value="TreeGrafter"/>
</dbReference>
<dbReference type="GeneID" id="87829248"/>
<organism evidence="9 10">
    <name type="scientific">Parathielavia appendiculata</name>
    <dbReference type="NCBI Taxonomy" id="2587402"/>
    <lineage>
        <taxon>Eukaryota</taxon>
        <taxon>Fungi</taxon>
        <taxon>Dikarya</taxon>
        <taxon>Ascomycota</taxon>
        <taxon>Pezizomycotina</taxon>
        <taxon>Sordariomycetes</taxon>
        <taxon>Sordariomycetidae</taxon>
        <taxon>Sordariales</taxon>
        <taxon>Chaetomiaceae</taxon>
        <taxon>Parathielavia</taxon>
    </lineage>
</organism>
<dbReference type="InterPro" id="IPR042241">
    <property type="entry name" value="GCP_C_sf"/>
</dbReference>
<dbReference type="PANTHER" id="PTHR19302:SF70">
    <property type="entry name" value="GAMMA-TUBULIN COMPLEX COMPONENT 6"/>
    <property type="match status" value="1"/>
</dbReference>
<evidence type="ECO:0000259" key="7">
    <source>
        <dbReference type="Pfam" id="PF04130"/>
    </source>
</evidence>
<gene>
    <name evidence="9" type="ORF">N657DRAFT_643127</name>
</gene>
<proteinExistence type="inferred from homology"/>
<keyword evidence="10" id="KW-1185">Reference proteome</keyword>
<keyword evidence="3 5" id="KW-0493">Microtubule</keyword>
<dbReference type="GO" id="GO:0007020">
    <property type="term" value="P:microtubule nucleation"/>
    <property type="evidence" value="ECO:0007669"/>
    <property type="project" value="InterPro"/>
</dbReference>
<sequence length="984" mass="108568">MAGEEDPPDLFSIPNFCEPSTWLGQKLNASENCATQNPFFALNVHITDTPRQLASDGIIDIGTVEPLSRPHHESNIFFKTPALLLELADRHVKLHAPSIPSIEHPQPESEPSPSDDDDEDFWLFSTGDSATASQLKTWESFDHPEDAQGSHLFISEAGPAAFDALLATGQSPTDESLEVLDATIYCTSLLNVALGRSSVLFGWDVGKNSFVKTTPHLSTSGISLDTIKAVDSFCIECGNAARHLQAFAEATYSAASTPTRVALAGVVDRLVTAIGSELSDHGRQARSILQLQSVVKPAHAVLAYFKGLLEKLARQESDEALLSCLFEEAQASEYRSQLLKEATREVLRILSIPWTEFVEEWVGLKAEGGTAATKTASGKGFVKIADKMWIDDQGFELEEADYFLNDSKLPAFVSEDLAQTMFETGRNVRFLREHHPEHPLSRPDVLSLAMPPRLEWQFDWDAISKLEARVNQYRDAVSRAIQGRLPESQRERASLGANKRKFEAIELDYFGKDAAQVEADILASIRQLDRPLEIHGPQDGLTTLLHDQLYREADTPIESCNLTPHWTLLPLLSFGPVIQAQSSLINQECMKLLFSAHHLRAHIDLLRQYFLLGNGLLCSRLTHALFDPNLSTAERRAGVALGGATIGLRLGGRRTWPPASSELRLALMGILSECYETPLPKTSTSTPHLGTTNLPGDLSFAVRDLSPEEIDRCMDPDSLEALDFLRLSYKPPVALRPIMSPAVLVRYDRVFRLLLRVLRMLYVANELFDSAASSSSTTITSSLSSPDSESNASLRLRIEARHFIRQVASHFFDVTITAPWRAFEAWLDGVQAESITTTTTTDDLESRGRTRRKEQACSPGVLRDRQERVLDEILGGLLLRRRQAPVMGLLEEVFGVVLVFAKGLRTAAGNKGGNGVSASGEEEKKSAEELYRLFKRKVQVFVTVCRGLSEKMAASGGLGRAEATGLEQLLVRLDLGGFYARGDR</sequence>
<dbReference type="GO" id="GO:0051321">
    <property type="term" value="P:meiotic cell cycle"/>
    <property type="evidence" value="ECO:0007669"/>
    <property type="project" value="TreeGrafter"/>
</dbReference>
<evidence type="ECO:0000256" key="3">
    <source>
        <dbReference type="ARBA" id="ARBA00022701"/>
    </source>
</evidence>
<dbReference type="PANTHER" id="PTHR19302">
    <property type="entry name" value="GAMMA TUBULIN COMPLEX PROTEIN"/>
    <property type="match status" value="1"/>
</dbReference>
<dbReference type="AlphaFoldDB" id="A0AAN6U4J7"/>
<dbReference type="InterPro" id="IPR040457">
    <property type="entry name" value="GCP_C"/>
</dbReference>
<dbReference type="GO" id="GO:0005874">
    <property type="term" value="C:microtubule"/>
    <property type="evidence" value="ECO:0007669"/>
    <property type="project" value="UniProtKB-KW"/>
</dbReference>
<dbReference type="GO" id="GO:0000930">
    <property type="term" value="C:gamma-tubulin complex"/>
    <property type="evidence" value="ECO:0007669"/>
    <property type="project" value="TreeGrafter"/>
</dbReference>
<keyword evidence="2 5" id="KW-0963">Cytoplasm</keyword>
<dbReference type="InterPro" id="IPR007259">
    <property type="entry name" value="GCP"/>
</dbReference>
<dbReference type="GO" id="GO:0031122">
    <property type="term" value="P:cytoplasmic microtubule organization"/>
    <property type="evidence" value="ECO:0007669"/>
    <property type="project" value="TreeGrafter"/>
</dbReference>